<dbReference type="OrthoDB" id="2917874at2"/>
<accession>A7GVL2</accession>
<dbReference type="Proteomes" id="UP000002300">
    <property type="component" value="Chromosome"/>
</dbReference>
<dbReference type="HOGENOM" id="CLU_2679933_0_0_9"/>
<gene>
    <name evidence="1" type="ordered locus">Bcer98_3989</name>
</gene>
<keyword evidence="2" id="KW-1185">Reference proteome</keyword>
<evidence type="ECO:0008006" key="3">
    <source>
        <dbReference type="Google" id="ProtNLM"/>
    </source>
</evidence>
<reference evidence="1 2" key="1">
    <citation type="journal article" date="2008" name="Chem. Biol. Interact.">
        <title>Extending the Bacillus cereus group genomics to putative food-borne pathogens of different toxicity.</title>
        <authorList>
            <person name="Lapidus A."/>
            <person name="Goltsman E."/>
            <person name="Auger S."/>
            <person name="Galleron N."/>
            <person name="Segurens B."/>
            <person name="Dossat C."/>
            <person name="Land M.L."/>
            <person name="Broussolle V."/>
            <person name="Brillard J."/>
            <person name="Guinebretiere M.H."/>
            <person name="Sanchis V."/>
            <person name="Nguen-The C."/>
            <person name="Lereclus D."/>
            <person name="Richardson P."/>
            <person name="Wincker P."/>
            <person name="Weissenbach J."/>
            <person name="Ehrlich S.D."/>
            <person name="Sorokin A."/>
        </authorList>
    </citation>
    <scope>NUCLEOTIDE SEQUENCE [LARGE SCALE GENOMIC DNA]</scope>
    <source>
        <strain evidence="2">DSM 22905 / CIP 110041 / 391-98 / NVH 391-98</strain>
    </source>
</reference>
<dbReference type="InterPro" id="IPR030968">
    <property type="entry name" value="RapG/K_inhib"/>
</dbReference>
<dbReference type="KEGG" id="bcy:Bcer98_3989"/>
<organism evidence="1 2">
    <name type="scientific">Bacillus cytotoxicus (strain DSM 22905 / CIP 110041 / 391-98 / NVH 391-98)</name>
    <dbReference type="NCBI Taxonomy" id="315749"/>
    <lineage>
        <taxon>Bacteria</taxon>
        <taxon>Bacillati</taxon>
        <taxon>Bacillota</taxon>
        <taxon>Bacilli</taxon>
        <taxon>Bacillales</taxon>
        <taxon>Bacillaceae</taxon>
        <taxon>Bacillus</taxon>
        <taxon>Bacillus cereus group</taxon>
    </lineage>
</organism>
<evidence type="ECO:0000313" key="1">
    <source>
        <dbReference type="EMBL" id="ABS24170.1"/>
    </source>
</evidence>
<dbReference type="AlphaFoldDB" id="A7GVL2"/>
<dbReference type="STRING" id="315749.Bcer98_3989"/>
<protein>
    <recommendedName>
        <fullName evidence="3">Phr family secreted Rap phosphatase inhibitor</fullName>
    </recommendedName>
</protein>
<dbReference type="EMBL" id="CP000764">
    <property type="protein sequence ID" value="ABS24170.1"/>
    <property type="molecule type" value="Genomic_DNA"/>
</dbReference>
<dbReference type="NCBIfam" id="TIGR04429">
    <property type="entry name" value="Phr_nterm"/>
    <property type="match status" value="1"/>
</dbReference>
<proteinExistence type="predicted"/>
<evidence type="ECO:0000313" key="2">
    <source>
        <dbReference type="Proteomes" id="UP000002300"/>
    </source>
</evidence>
<sequence length="74" mass="7885">MMKKLCSIVLSLAIIGIVSFGLNSSIEILQSAHGDYPAPQRTNLVYNLGNTLTSNNSDGNTGGIIANYEHGQTF</sequence>
<name>A7GVL2_BACCN</name>